<evidence type="ECO:0000256" key="4">
    <source>
        <dbReference type="ARBA" id="ARBA00022801"/>
    </source>
</evidence>
<feature type="compositionally biased region" description="Pro residues" evidence="6">
    <location>
        <begin position="262"/>
        <end position="274"/>
    </location>
</feature>
<evidence type="ECO:0000313" key="10">
    <source>
        <dbReference type="Proteomes" id="UP000070544"/>
    </source>
</evidence>
<dbReference type="Pfam" id="PF01522">
    <property type="entry name" value="Polysacc_deac_1"/>
    <property type="match status" value="1"/>
</dbReference>
<dbReference type="GO" id="GO:0046872">
    <property type="term" value="F:metal ion binding"/>
    <property type="evidence" value="ECO:0007669"/>
    <property type="project" value="UniProtKB-KW"/>
</dbReference>
<evidence type="ECO:0000256" key="5">
    <source>
        <dbReference type="ARBA" id="ARBA00023277"/>
    </source>
</evidence>
<feature type="signal peptide" evidence="7">
    <location>
        <begin position="1"/>
        <end position="20"/>
    </location>
</feature>
<keyword evidence="4" id="KW-0378">Hydrolase</keyword>
<dbReference type="EMBL" id="KQ965766">
    <property type="protein sequence ID" value="KXS14860.1"/>
    <property type="molecule type" value="Genomic_DNA"/>
</dbReference>
<keyword evidence="3 7" id="KW-0732">Signal</keyword>
<dbReference type="PANTHER" id="PTHR46471:SF2">
    <property type="entry name" value="CHITIN DEACETYLASE-RELATED"/>
    <property type="match status" value="1"/>
</dbReference>
<dbReference type="OrthoDB" id="2158458at2759"/>
<evidence type="ECO:0000313" key="9">
    <source>
        <dbReference type="EMBL" id="KXS14860.1"/>
    </source>
</evidence>
<feature type="region of interest" description="Disordered" evidence="6">
    <location>
        <begin position="258"/>
        <end position="283"/>
    </location>
</feature>
<evidence type="ECO:0000256" key="7">
    <source>
        <dbReference type="SAM" id="SignalP"/>
    </source>
</evidence>
<accession>A0A139ADL5</accession>
<dbReference type="SUPFAM" id="SSF88713">
    <property type="entry name" value="Glycoside hydrolase/deacetylase"/>
    <property type="match status" value="1"/>
</dbReference>
<dbReference type="InterPro" id="IPR011330">
    <property type="entry name" value="Glyco_hydro/deAcase_b/a-brl"/>
</dbReference>
<evidence type="ECO:0000256" key="3">
    <source>
        <dbReference type="ARBA" id="ARBA00022729"/>
    </source>
</evidence>
<evidence type="ECO:0000256" key="2">
    <source>
        <dbReference type="ARBA" id="ARBA00022723"/>
    </source>
</evidence>
<dbReference type="AlphaFoldDB" id="A0A139ADL5"/>
<keyword evidence="2" id="KW-0479">Metal-binding</keyword>
<evidence type="ECO:0000256" key="6">
    <source>
        <dbReference type="SAM" id="MobiDB-lite"/>
    </source>
</evidence>
<dbReference type="PROSITE" id="PS51677">
    <property type="entry name" value="NODB"/>
    <property type="match status" value="1"/>
</dbReference>
<feature type="chain" id="PRO_5007296080" evidence="7">
    <location>
        <begin position="21"/>
        <end position="652"/>
    </location>
</feature>
<dbReference type="InterPro" id="IPR002509">
    <property type="entry name" value="NODB_dom"/>
</dbReference>
<reference evidence="9 10" key="1">
    <citation type="journal article" date="2015" name="Genome Biol. Evol.">
        <title>Phylogenomic analyses indicate that early fungi evolved digesting cell walls of algal ancestors of land plants.</title>
        <authorList>
            <person name="Chang Y."/>
            <person name="Wang S."/>
            <person name="Sekimoto S."/>
            <person name="Aerts A.L."/>
            <person name="Choi C."/>
            <person name="Clum A."/>
            <person name="LaButti K.M."/>
            <person name="Lindquist E.A."/>
            <person name="Yee Ngan C."/>
            <person name="Ohm R.A."/>
            <person name="Salamov A.A."/>
            <person name="Grigoriev I.V."/>
            <person name="Spatafora J.W."/>
            <person name="Berbee M.L."/>
        </authorList>
    </citation>
    <scope>NUCLEOTIDE SEQUENCE [LARGE SCALE GENOMIC DNA]</scope>
    <source>
        <strain evidence="9 10">JEL478</strain>
    </source>
</reference>
<feature type="domain" description="NodB homology" evidence="8">
    <location>
        <begin position="423"/>
        <end position="615"/>
    </location>
</feature>
<feature type="compositionally biased region" description="Pro residues" evidence="6">
    <location>
        <begin position="394"/>
        <end position="406"/>
    </location>
</feature>
<protein>
    <submittedName>
        <fullName evidence="9">Carbohydrate esterase family 4 protein</fullName>
    </submittedName>
</protein>
<evidence type="ECO:0000259" key="8">
    <source>
        <dbReference type="PROSITE" id="PS51677"/>
    </source>
</evidence>
<comment type="cofactor">
    <cofactor evidence="1">
        <name>Co(2+)</name>
        <dbReference type="ChEBI" id="CHEBI:48828"/>
    </cofactor>
</comment>
<name>A0A139ADL5_GONPJ</name>
<dbReference type="GO" id="GO:0005975">
    <property type="term" value="P:carbohydrate metabolic process"/>
    <property type="evidence" value="ECO:0007669"/>
    <property type="project" value="InterPro"/>
</dbReference>
<gene>
    <name evidence="9" type="ORF">M427DRAFT_335334</name>
</gene>
<dbReference type="GO" id="GO:0016810">
    <property type="term" value="F:hydrolase activity, acting on carbon-nitrogen (but not peptide) bonds"/>
    <property type="evidence" value="ECO:0007669"/>
    <property type="project" value="InterPro"/>
</dbReference>
<dbReference type="Gene3D" id="3.20.20.370">
    <property type="entry name" value="Glycoside hydrolase/deacetylase"/>
    <property type="match status" value="1"/>
</dbReference>
<keyword evidence="10" id="KW-1185">Reference proteome</keyword>
<organism evidence="9 10">
    <name type="scientific">Gonapodya prolifera (strain JEL478)</name>
    <name type="common">Monoblepharis prolifera</name>
    <dbReference type="NCBI Taxonomy" id="1344416"/>
    <lineage>
        <taxon>Eukaryota</taxon>
        <taxon>Fungi</taxon>
        <taxon>Fungi incertae sedis</taxon>
        <taxon>Chytridiomycota</taxon>
        <taxon>Chytridiomycota incertae sedis</taxon>
        <taxon>Monoblepharidomycetes</taxon>
        <taxon>Monoblepharidales</taxon>
        <taxon>Gonapodyaceae</taxon>
        <taxon>Gonapodya</taxon>
    </lineage>
</organism>
<evidence type="ECO:0000256" key="1">
    <source>
        <dbReference type="ARBA" id="ARBA00001941"/>
    </source>
</evidence>
<feature type="region of interest" description="Disordered" evidence="6">
    <location>
        <begin position="387"/>
        <end position="413"/>
    </location>
</feature>
<dbReference type="Proteomes" id="UP000070544">
    <property type="component" value="Unassembled WGS sequence"/>
</dbReference>
<dbReference type="PANTHER" id="PTHR46471">
    <property type="entry name" value="CHITIN DEACETYLASE"/>
    <property type="match status" value="1"/>
</dbReference>
<keyword evidence="5" id="KW-0119">Carbohydrate metabolism</keyword>
<sequence length="652" mass="69497">MRALFLALLPLLSLAARAAAVCDAAVGCVDLSLVPKTVVSVSFNTSRTAAILPISVIVVSNSPKNLVVEAYTSDGLHRLGKSNIHGVKTDEHPVTVAVHLRPDKILPFLVGTASEIQVTIRAWLTSDKHCSSAKKHSEESKTVTVIKAPPKLSPQTPIGSESVPKYSVPLVKRQRSCDTIHAAYVAGTAMTAQDYSDWTTWKCSTWYPGGIGSAPPPPATRSCDTIHAAYVSGTAMTAQDYSDWSTWNCNTWYPGGIGSAGTPPPPPPPPPPSGGSPCTNPSGGCIDTSSLPTSVSATAGQGAGLTITVLAWANTQKDLFVEFRKNGAIVSNYAYASLPAATSSSWSSVTVTLTFPAQTSGTFQFFVWLTAPGASWGGQTFNTLVSTSLSGGSSPPPLPPPPPPSGPGGSPAGAVLTTCKTPGTYALTFDDGPYIYTAGLKSILASYGIKATFFVNGNNWDSIYNYGDLLRDSIAQGHQIAMHGWSHCDFTLASCVYATEVDQLMGAIQSIIGKTPSYFRFPYGSYNSDSQNYVAGKGLRIVQWNLDTGDWQQPNKDDPTITLNTIYSSLNAVDSSYASFIPLEHDVWPTTAGATSNSWIWAGLSFIQSKGGTVSLRLRNVTVILREDTSEWDVSDDFQKRWSDLLDLCYWT</sequence>
<proteinExistence type="predicted"/>